<protein>
    <submittedName>
        <fullName evidence="4">Non-ribosomal peptide synthetase</fullName>
    </submittedName>
</protein>
<dbReference type="GO" id="GO:0016705">
    <property type="term" value="F:oxidoreductase activity, acting on paired donors, with incorporation or reduction of molecular oxygen"/>
    <property type="evidence" value="ECO:0007669"/>
    <property type="project" value="InterPro"/>
</dbReference>
<dbReference type="GO" id="GO:0043041">
    <property type="term" value="P:amino acid activation for nonribosomal peptide biosynthetic process"/>
    <property type="evidence" value="ECO:0007669"/>
    <property type="project" value="TreeGrafter"/>
</dbReference>
<keyword evidence="5" id="KW-1185">Reference proteome</keyword>
<dbReference type="PROSITE" id="PS00455">
    <property type="entry name" value="AMP_BINDING"/>
    <property type="match status" value="1"/>
</dbReference>
<dbReference type="SUPFAM" id="SSF50486">
    <property type="entry name" value="FMT C-terminal domain-like"/>
    <property type="match status" value="1"/>
</dbReference>
<sequence length="1576" mass="168086">MSKLSCVLIGDASLTIGCGTLWREAGHVIRAVVSQDQAVRDWAQAEGLAVLSTPEALHGLAGETRFDWLLSVAYLALLPEDVLRLAGKGAVNFHDGPLPGYAGLNTPVWAKLAGETEHAITWHRMDAGIDTGAVLLDRRFDIRPEDTAQGLNTKAYAAGLETFPELIEMLARGEGDGVPQPEGTRRLCRRDDRPTAGGCLDFAEGQDAVLRLVRGLDFGEYWNPLCRAKLMSKSGVVLVGAADLVAERQGAVGEVLEVSRDGVIVAAKDGAVRLSGLSDLAGLGCDAEALFTVGDLLPSGAELRPERWQEVTGAIVGHEPMWRGRLAEMSGLSLPLVRRGAEAPRYKRVARVLPEALTAREMHAAAALWALISAGAETGDIAWYGAAQAAFQDAPQGAVAPWVPLRVTGQARDWADLCNGVAKQVQAADRGIGFAADLIARDPALAARELPQIGLSVCDAPIDGMAVTLAVHNGRAALYFDRARVDAATAALLLRRLEAICARVAEGETRLDAIRALPAREVRRLLQGWNATKSTYDSSQTMHGAIEAQMARTPDDVALVFEDQSLSYGALDQLSRKVAGQLHAAGIGPGSNVALCLPRGFDLVIGALAILRAGGAYLPLDPDYPKDRLAHCISDSRAGVILSNAALAGKLPESEATVLLISDLQARGEDGPVDGEAGPGDLAYLIYTSGSTGLPKGVMVEHRNVVNFFHAMDAFIDRDQGRNWMAVTSLAFDISVLELFYTLSRGFRVVISGDETRAAISNGPLRGGAGKAGGAMDFSLYYWGADDQPGPGKYDLLMQGARYADENGFAAIWTPERHFHAFGGPYPNPAVTGASVAGFTRNIGVRAGSIVAPLHHPARIAEEWAVIDNLTGGRAGMAFASGWQPDDFILRPENTPPKNRDALFATLDQVRALWRGETVEFPRENGEMHGVVTQPRPVSRELEAWVTTAGNPETWREAGANGANILTHLLGQSIAEVAEKIGIYHEALRAAGHDPAAHKVTLMLHSYLAEDRETARDIAREPMKDYLRSAAGLIKQYAWAFPAFKKPEGVSNPFQIDLSGLSEDEMEAILDFAFERYFEDSGFFGSVADGIARAEALREIGVSEIACLIEYGIETQTVLDSLPRIKAVMDHVNAGAGPAADDFSLAAQIVRHEITHLQATPSMARLFMMNDEAREALSEVRQIYLGGEALPGSLVAELREVTGAEIHNMYGPTETTIWSTVAKPGQPAPGAEPIGRPIANTVVRVLDDAGGLCPVGVPGELWIGGDGVTRGYWQREALTAERFCADAFAKGGKGARLYRTGDLVCWRADGQIAFLGRTDFQVKIRGQRIELGEIESALKASEGVREAVVVAREIAGDTRLVAYYTGVAREEAVLKSELGTRLMGAMIPAHIRHLAAFPLTPNKKIDRKALPDPVAGRVAKAVAATPVPEVQAPATEATEATAQDGAAVQAAVLAVWRAVLGVSDIAPEDSFFDLGGHSLLAVQAHRQIRAALPGVALTITDVFRFPVLRDLVAHVVAKGGAALPAAVPAATAAAEPVDRPTAAEIVAPRVVLAPAVQEIVSRRQALRAKRRPEEAG</sequence>
<dbReference type="SUPFAM" id="SSF51679">
    <property type="entry name" value="Bacterial luciferase-like"/>
    <property type="match status" value="1"/>
</dbReference>
<reference evidence="4 5" key="1">
    <citation type="submission" date="2005-12" db="EMBL/GenBank/DDBJ databases">
        <authorList>
            <person name="Moran M.A."/>
            <person name="Ferriera S."/>
            <person name="Johnson J."/>
            <person name="Kravitz S."/>
            <person name="Halpern A."/>
            <person name="Remington K."/>
            <person name="Beeson K."/>
            <person name="Tran B."/>
            <person name="Rogers Y.-H."/>
            <person name="Friedman R."/>
            <person name="Venter J.C."/>
        </authorList>
    </citation>
    <scope>NUCLEOTIDE SEQUENCE [LARGE SCALE GENOMIC DNA]</scope>
    <source>
        <strain evidence="5">ATCC BAA-591 / DSM 15170 / ISM</strain>
    </source>
</reference>
<dbReference type="InterPro" id="IPR045851">
    <property type="entry name" value="AMP-bd_C_sf"/>
</dbReference>
<dbReference type="GO" id="GO:0031177">
    <property type="term" value="F:phosphopantetheine binding"/>
    <property type="evidence" value="ECO:0007669"/>
    <property type="project" value="InterPro"/>
</dbReference>
<dbReference type="InterPro" id="IPR011034">
    <property type="entry name" value="Formyl_transferase-like_C_sf"/>
</dbReference>
<dbReference type="InterPro" id="IPR020806">
    <property type="entry name" value="PKS_PP-bd"/>
</dbReference>
<dbReference type="InterPro" id="IPR036736">
    <property type="entry name" value="ACP-like_sf"/>
</dbReference>
<proteinExistence type="predicted"/>
<dbReference type="InterPro" id="IPR011251">
    <property type="entry name" value="Luciferase-like_dom"/>
</dbReference>
<dbReference type="HOGENOM" id="CLU_003693_0_0_5"/>
<dbReference type="EMBL" id="AALY01000002">
    <property type="protein sequence ID" value="EAP76530.1"/>
    <property type="molecule type" value="Genomic_DNA"/>
</dbReference>
<dbReference type="Gene3D" id="3.40.50.12230">
    <property type="match status" value="1"/>
</dbReference>
<name>A3SPZ0_ROSNI</name>
<feature type="domain" description="Carrier" evidence="3">
    <location>
        <begin position="1443"/>
        <end position="1519"/>
    </location>
</feature>
<dbReference type="Gene3D" id="3.30.300.30">
    <property type="match status" value="1"/>
</dbReference>
<dbReference type="Gene3D" id="3.20.20.30">
    <property type="entry name" value="Luciferase-like domain"/>
    <property type="match status" value="1"/>
</dbReference>
<dbReference type="eggNOG" id="COG0223">
    <property type="taxonomic scope" value="Bacteria"/>
</dbReference>
<dbReference type="STRING" id="89187.ISM_16730"/>
<dbReference type="Proteomes" id="UP000005954">
    <property type="component" value="Unassembled WGS sequence"/>
</dbReference>
<dbReference type="Gene3D" id="3.30.559.30">
    <property type="entry name" value="Nonribosomal peptide synthetase, condensation domain"/>
    <property type="match status" value="1"/>
</dbReference>
<dbReference type="CDD" id="cd08700">
    <property type="entry name" value="FMT_C_OzmH_like"/>
    <property type="match status" value="1"/>
</dbReference>
<dbReference type="InterPro" id="IPR000873">
    <property type="entry name" value="AMP-dep_synth/lig_dom"/>
</dbReference>
<dbReference type="Gene3D" id="1.10.1200.10">
    <property type="entry name" value="ACP-like"/>
    <property type="match status" value="1"/>
</dbReference>
<dbReference type="Pfam" id="PF00550">
    <property type="entry name" value="PP-binding"/>
    <property type="match status" value="1"/>
</dbReference>
<dbReference type="SUPFAM" id="SSF56801">
    <property type="entry name" value="Acetyl-CoA synthetase-like"/>
    <property type="match status" value="2"/>
</dbReference>
<comment type="caution">
    <text evidence="4">The sequence shown here is derived from an EMBL/GenBank/DDBJ whole genome shotgun (WGS) entry which is preliminary data.</text>
</comment>
<dbReference type="PROSITE" id="PS50075">
    <property type="entry name" value="CARRIER"/>
    <property type="match status" value="1"/>
</dbReference>
<evidence type="ECO:0000256" key="1">
    <source>
        <dbReference type="ARBA" id="ARBA00022450"/>
    </source>
</evidence>
<dbReference type="CDD" id="cd08649">
    <property type="entry name" value="FMT_core_NRPS_like"/>
    <property type="match status" value="1"/>
</dbReference>
<evidence type="ECO:0000313" key="4">
    <source>
        <dbReference type="EMBL" id="EAP76530.1"/>
    </source>
</evidence>
<evidence type="ECO:0000259" key="3">
    <source>
        <dbReference type="PROSITE" id="PS50075"/>
    </source>
</evidence>
<keyword evidence="1" id="KW-0596">Phosphopantetheine</keyword>
<evidence type="ECO:0000256" key="2">
    <source>
        <dbReference type="ARBA" id="ARBA00022553"/>
    </source>
</evidence>
<organism evidence="4 5">
    <name type="scientific">Roseovarius nubinhibens (strain ATCC BAA-591 / DSM 15170 / ISM)</name>
    <dbReference type="NCBI Taxonomy" id="89187"/>
    <lineage>
        <taxon>Bacteria</taxon>
        <taxon>Pseudomonadati</taxon>
        <taxon>Pseudomonadota</taxon>
        <taxon>Alphaproteobacteria</taxon>
        <taxon>Rhodobacterales</taxon>
        <taxon>Roseobacteraceae</taxon>
        <taxon>Roseovarius</taxon>
    </lineage>
</organism>
<dbReference type="OrthoDB" id="9803968at2"/>
<dbReference type="InterPro" id="IPR024011">
    <property type="entry name" value="Biosynth_lucif-like_mOase_dom"/>
</dbReference>
<dbReference type="SMART" id="SM00823">
    <property type="entry name" value="PKS_PP"/>
    <property type="match status" value="1"/>
</dbReference>
<dbReference type="GO" id="GO:0044550">
    <property type="term" value="P:secondary metabolite biosynthetic process"/>
    <property type="evidence" value="ECO:0007669"/>
    <property type="project" value="TreeGrafter"/>
</dbReference>
<dbReference type="InterPro" id="IPR036477">
    <property type="entry name" value="Formyl_transf_N_sf"/>
</dbReference>
<dbReference type="eggNOG" id="COG2141">
    <property type="taxonomic scope" value="Bacteria"/>
</dbReference>
<dbReference type="InterPro" id="IPR036661">
    <property type="entry name" value="Luciferase-like_sf"/>
</dbReference>
<dbReference type="eggNOG" id="COG1020">
    <property type="taxonomic scope" value="Bacteria"/>
</dbReference>
<dbReference type="GO" id="GO:0005737">
    <property type="term" value="C:cytoplasm"/>
    <property type="evidence" value="ECO:0007669"/>
    <property type="project" value="TreeGrafter"/>
</dbReference>
<dbReference type="InterPro" id="IPR009081">
    <property type="entry name" value="PP-bd_ACP"/>
</dbReference>
<dbReference type="InterPro" id="IPR020845">
    <property type="entry name" value="AMP-binding_CS"/>
</dbReference>
<dbReference type="NCBIfam" id="TIGR04020">
    <property type="entry name" value="seco_metab_LLM"/>
    <property type="match status" value="1"/>
</dbReference>
<dbReference type="InterPro" id="IPR002376">
    <property type="entry name" value="Formyl_transf_N"/>
</dbReference>
<dbReference type="Gene3D" id="3.40.50.980">
    <property type="match status" value="2"/>
</dbReference>
<dbReference type="RefSeq" id="WP_009815355.1">
    <property type="nucleotide sequence ID" value="NZ_CH724156.1"/>
</dbReference>
<gene>
    <name evidence="4" type="ORF">ISM_16730</name>
</gene>
<dbReference type="SUPFAM" id="SSF53328">
    <property type="entry name" value="Formyltransferase"/>
    <property type="match status" value="1"/>
</dbReference>
<dbReference type="PANTHER" id="PTHR45527">
    <property type="entry name" value="NONRIBOSOMAL PEPTIDE SYNTHETASE"/>
    <property type="match status" value="1"/>
</dbReference>
<dbReference type="Gene3D" id="3.40.50.12780">
    <property type="entry name" value="N-terminal domain of ligase-like"/>
    <property type="match status" value="1"/>
</dbReference>
<dbReference type="Pfam" id="PF00501">
    <property type="entry name" value="AMP-binding"/>
    <property type="match status" value="2"/>
</dbReference>
<evidence type="ECO:0000313" key="5">
    <source>
        <dbReference type="Proteomes" id="UP000005954"/>
    </source>
</evidence>
<dbReference type="PANTHER" id="PTHR45527:SF1">
    <property type="entry name" value="FATTY ACID SYNTHASE"/>
    <property type="match status" value="1"/>
</dbReference>
<dbReference type="InterPro" id="IPR042099">
    <property type="entry name" value="ANL_N_sf"/>
</dbReference>
<dbReference type="Pfam" id="PF00551">
    <property type="entry name" value="Formyl_trans_N"/>
    <property type="match status" value="1"/>
</dbReference>
<dbReference type="SUPFAM" id="SSF47336">
    <property type="entry name" value="ACP-like"/>
    <property type="match status" value="1"/>
</dbReference>
<accession>A3SPZ0</accession>
<dbReference type="Pfam" id="PF00296">
    <property type="entry name" value="Bac_luciferase"/>
    <property type="match status" value="1"/>
</dbReference>
<dbReference type="Pfam" id="PF13193">
    <property type="entry name" value="AMP-binding_C"/>
    <property type="match status" value="1"/>
</dbReference>
<dbReference type="InterPro" id="IPR025110">
    <property type="entry name" value="AMP-bd_C"/>
</dbReference>
<keyword evidence="2" id="KW-0597">Phosphoprotein</keyword>